<organism evidence="2 3">
    <name type="scientific">Lentinus brumalis</name>
    <dbReference type="NCBI Taxonomy" id="2498619"/>
    <lineage>
        <taxon>Eukaryota</taxon>
        <taxon>Fungi</taxon>
        <taxon>Dikarya</taxon>
        <taxon>Basidiomycota</taxon>
        <taxon>Agaricomycotina</taxon>
        <taxon>Agaricomycetes</taxon>
        <taxon>Polyporales</taxon>
        <taxon>Polyporaceae</taxon>
        <taxon>Lentinus</taxon>
    </lineage>
</organism>
<keyword evidence="3" id="KW-1185">Reference proteome</keyword>
<dbReference type="AlphaFoldDB" id="A0A371D988"/>
<accession>A0A371D988</accession>
<gene>
    <name evidence="2" type="ORF">OH76DRAFT_555172</name>
</gene>
<dbReference type="Proteomes" id="UP000256964">
    <property type="component" value="Unassembled WGS sequence"/>
</dbReference>
<feature type="region of interest" description="Disordered" evidence="1">
    <location>
        <begin position="1"/>
        <end position="21"/>
    </location>
</feature>
<evidence type="ECO:0000256" key="1">
    <source>
        <dbReference type="SAM" id="MobiDB-lite"/>
    </source>
</evidence>
<proteinExistence type="predicted"/>
<dbReference type="EMBL" id="KZ857407">
    <property type="protein sequence ID" value="RDX49091.1"/>
    <property type="molecule type" value="Genomic_DNA"/>
</dbReference>
<protein>
    <submittedName>
        <fullName evidence="2">Uncharacterized protein</fullName>
    </submittedName>
</protein>
<reference evidence="2 3" key="1">
    <citation type="journal article" date="2018" name="Biotechnol. Biofuels">
        <title>Integrative visual omics of the white-rot fungus Polyporus brumalis exposes the biotechnological potential of its oxidative enzymes for delignifying raw plant biomass.</title>
        <authorList>
            <person name="Miyauchi S."/>
            <person name="Rancon A."/>
            <person name="Drula E."/>
            <person name="Hage H."/>
            <person name="Chaduli D."/>
            <person name="Favel A."/>
            <person name="Grisel S."/>
            <person name="Henrissat B."/>
            <person name="Herpoel-Gimbert I."/>
            <person name="Ruiz-Duenas F.J."/>
            <person name="Chevret D."/>
            <person name="Hainaut M."/>
            <person name="Lin J."/>
            <person name="Wang M."/>
            <person name="Pangilinan J."/>
            <person name="Lipzen A."/>
            <person name="Lesage-Meessen L."/>
            <person name="Navarro D."/>
            <person name="Riley R."/>
            <person name="Grigoriev I.V."/>
            <person name="Zhou S."/>
            <person name="Raouche S."/>
            <person name="Rosso M.N."/>
        </authorList>
    </citation>
    <scope>NUCLEOTIDE SEQUENCE [LARGE SCALE GENOMIC DNA]</scope>
    <source>
        <strain evidence="2 3">BRFM 1820</strain>
    </source>
</reference>
<evidence type="ECO:0000313" key="2">
    <source>
        <dbReference type="EMBL" id="RDX49091.1"/>
    </source>
</evidence>
<evidence type="ECO:0000313" key="3">
    <source>
        <dbReference type="Proteomes" id="UP000256964"/>
    </source>
</evidence>
<sequence>MDSASATCFSHCRQPRSPPRPPYRTLTRTFKIAKVCRHTLGRHLLYHVRHPSPVYHSQSRPLHPRQVYVSCSVNRPSTTVASSDDLTSCAASAVHRALPCQIFVSTHSSSVGCIPAQRARLDKRQNHGLSVVVAARPLSNTFLTFKNLAIFTALVAHGPVSRRCGEAVHGQGLLDAHVYTAQGAYEVRYPCHDMRAHRERAKDVRMISEQYT</sequence>
<name>A0A371D988_9APHY</name>